<comment type="caution">
    <text evidence="2">The sequence shown here is derived from an EMBL/GenBank/DDBJ whole genome shotgun (WGS) entry which is preliminary data.</text>
</comment>
<protein>
    <submittedName>
        <fullName evidence="2">Uncharacterized protein</fullName>
    </submittedName>
</protein>
<dbReference type="AlphaFoldDB" id="A0AAV7P493"/>
<feature type="compositionally biased region" description="Basic and acidic residues" evidence="1">
    <location>
        <begin position="53"/>
        <end position="77"/>
    </location>
</feature>
<organism evidence="2 3">
    <name type="scientific">Pleurodeles waltl</name>
    <name type="common">Iberian ribbed newt</name>
    <dbReference type="NCBI Taxonomy" id="8319"/>
    <lineage>
        <taxon>Eukaryota</taxon>
        <taxon>Metazoa</taxon>
        <taxon>Chordata</taxon>
        <taxon>Craniata</taxon>
        <taxon>Vertebrata</taxon>
        <taxon>Euteleostomi</taxon>
        <taxon>Amphibia</taxon>
        <taxon>Batrachia</taxon>
        <taxon>Caudata</taxon>
        <taxon>Salamandroidea</taxon>
        <taxon>Salamandridae</taxon>
        <taxon>Pleurodelinae</taxon>
        <taxon>Pleurodeles</taxon>
    </lineage>
</organism>
<accession>A0AAV7P493</accession>
<keyword evidence="3" id="KW-1185">Reference proteome</keyword>
<dbReference type="Proteomes" id="UP001066276">
    <property type="component" value="Chromosome 8"/>
</dbReference>
<name>A0AAV7P493_PLEWA</name>
<gene>
    <name evidence="2" type="ORF">NDU88_008673</name>
</gene>
<evidence type="ECO:0000313" key="2">
    <source>
        <dbReference type="EMBL" id="KAJ1120508.1"/>
    </source>
</evidence>
<dbReference type="EMBL" id="JANPWB010000012">
    <property type="protein sequence ID" value="KAJ1120508.1"/>
    <property type="molecule type" value="Genomic_DNA"/>
</dbReference>
<evidence type="ECO:0000313" key="3">
    <source>
        <dbReference type="Proteomes" id="UP001066276"/>
    </source>
</evidence>
<proteinExistence type="predicted"/>
<feature type="region of interest" description="Disordered" evidence="1">
    <location>
        <begin position="50"/>
        <end position="110"/>
    </location>
</feature>
<sequence length="110" mass="12420">MPLSDTENRKSLFVIDEIERGQSPLCSALQTAFGGPAYIKWYNRKYNAFPSDRSVKRTRSDAEGDVKEKPMSPDPRRGINQARSVRADNVTKGNTPLKERHSAPLPLHRP</sequence>
<reference evidence="2" key="1">
    <citation type="journal article" date="2022" name="bioRxiv">
        <title>Sequencing and chromosome-scale assembly of the giantPleurodeles waltlgenome.</title>
        <authorList>
            <person name="Brown T."/>
            <person name="Elewa A."/>
            <person name="Iarovenko S."/>
            <person name="Subramanian E."/>
            <person name="Araus A.J."/>
            <person name="Petzold A."/>
            <person name="Susuki M."/>
            <person name="Suzuki K.-i.T."/>
            <person name="Hayashi T."/>
            <person name="Toyoda A."/>
            <person name="Oliveira C."/>
            <person name="Osipova E."/>
            <person name="Leigh N.D."/>
            <person name="Simon A."/>
            <person name="Yun M.H."/>
        </authorList>
    </citation>
    <scope>NUCLEOTIDE SEQUENCE</scope>
    <source>
        <strain evidence="2">20211129_DDA</strain>
        <tissue evidence="2">Liver</tissue>
    </source>
</reference>
<evidence type="ECO:0000256" key="1">
    <source>
        <dbReference type="SAM" id="MobiDB-lite"/>
    </source>
</evidence>